<comment type="caution">
    <text evidence="2">The sequence shown here is derived from an EMBL/GenBank/DDBJ whole genome shotgun (WGS) entry which is preliminary data.</text>
</comment>
<keyword evidence="1" id="KW-1133">Transmembrane helix</keyword>
<evidence type="ECO:0000256" key="1">
    <source>
        <dbReference type="SAM" id="Phobius"/>
    </source>
</evidence>
<reference evidence="2" key="1">
    <citation type="journal article" date="2020" name="mSystems">
        <title>Genome- and Community-Level Interaction Insights into Carbon Utilization and Element Cycling Functions of Hydrothermarchaeota in Hydrothermal Sediment.</title>
        <authorList>
            <person name="Zhou Z."/>
            <person name="Liu Y."/>
            <person name="Xu W."/>
            <person name="Pan J."/>
            <person name="Luo Z.H."/>
            <person name="Li M."/>
        </authorList>
    </citation>
    <scope>NUCLEOTIDE SEQUENCE [LARGE SCALE GENOMIC DNA]</scope>
    <source>
        <strain evidence="2">HyVt-76</strain>
    </source>
</reference>
<dbReference type="Proteomes" id="UP000886111">
    <property type="component" value="Unassembled WGS sequence"/>
</dbReference>
<dbReference type="AlphaFoldDB" id="A0A7V5H2F1"/>
<feature type="transmembrane region" description="Helical" evidence="1">
    <location>
        <begin position="6"/>
        <end position="24"/>
    </location>
</feature>
<sequence>MIGRWEFIISLVILLNLFNFIWLTHIRYKRTIARRRHRWKRWLSILFFVLGPIVFIFNLLFLPFMHYLNAVLGLNGTWFGLSQLKFVNKHSGVPPIVEPLSIFYVVVSSLLFLLAVMKIV</sequence>
<dbReference type="EMBL" id="DRTD01000185">
    <property type="protein sequence ID" value="HHE54639.1"/>
    <property type="molecule type" value="Genomic_DNA"/>
</dbReference>
<feature type="transmembrane region" description="Helical" evidence="1">
    <location>
        <begin position="101"/>
        <end position="119"/>
    </location>
</feature>
<evidence type="ECO:0000313" key="2">
    <source>
        <dbReference type="EMBL" id="HHE54639.1"/>
    </source>
</evidence>
<accession>A0A7V5H2F1</accession>
<feature type="transmembrane region" description="Helical" evidence="1">
    <location>
        <begin position="45"/>
        <end position="68"/>
    </location>
</feature>
<protein>
    <submittedName>
        <fullName evidence="2">Uncharacterized protein</fullName>
    </submittedName>
</protein>
<keyword evidence="1" id="KW-0472">Membrane</keyword>
<gene>
    <name evidence="2" type="ORF">ENL21_02575</name>
</gene>
<proteinExistence type="predicted"/>
<keyword evidence="1" id="KW-0812">Transmembrane</keyword>
<name>A0A7V5H2F1_CALAY</name>
<organism evidence="2">
    <name type="scientific">Caldithrix abyssi</name>
    <dbReference type="NCBI Taxonomy" id="187145"/>
    <lineage>
        <taxon>Bacteria</taxon>
        <taxon>Pseudomonadati</taxon>
        <taxon>Calditrichota</taxon>
        <taxon>Calditrichia</taxon>
        <taxon>Calditrichales</taxon>
        <taxon>Calditrichaceae</taxon>
        <taxon>Caldithrix</taxon>
    </lineage>
</organism>